<accession>A0A485KU21</accession>
<organism evidence="3 4">
    <name type="scientific">Aphanomyces stellatus</name>
    <dbReference type="NCBI Taxonomy" id="120398"/>
    <lineage>
        <taxon>Eukaryota</taxon>
        <taxon>Sar</taxon>
        <taxon>Stramenopiles</taxon>
        <taxon>Oomycota</taxon>
        <taxon>Saprolegniomycetes</taxon>
        <taxon>Saprolegniales</taxon>
        <taxon>Verrucalvaceae</taxon>
        <taxon>Aphanomyces</taxon>
    </lineage>
</organism>
<dbReference type="Proteomes" id="UP000332933">
    <property type="component" value="Unassembled WGS sequence"/>
</dbReference>
<sequence length="120" mass="13060">MGTAAHVVNIPSDSVIAEFKNAVTAVNLNKLATFDPSELHVYANLDELHKENPVPLEEDSAIGTFGLSMKGALYVVVPSHALVAVPDRLQEVLSKLENIEQDLRELKRLRSSVSRSVIGN</sequence>
<reference evidence="3 4" key="1">
    <citation type="submission" date="2019-03" db="EMBL/GenBank/DDBJ databases">
        <authorList>
            <person name="Gaulin E."/>
            <person name="Dumas B."/>
        </authorList>
    </citation>
    <scope>NUCLEOTIDE SEQUENCE [LARGE SCALE GENOMIC DNA]</scope>
    <source>
        <strain evidence="3">CBS 568.67</strain>
    </source>
</reference>
<keyword evidence="4" id="KW-1185">Reference proteome</keyword>
<evidence type="ECO:0000313" key="4">
    <source>
        <dbReference type="Proteomes" id="UP000332933"/>
    </source>
</evidence>
<name>A0A485KU21_9STRA</name>
<evidence type="ECO:0000313" key="2">
    <source>
        <dbReference type="EMBL" id="KAF0698226.1"/>
    </source>
</evidence>
<dbReference type="EMBL" id="VJMH01005256">
    <property type="protein sequence ID" value="KAF0698226.1"/>
    <property type="molecule type" value="Genomic_DNA"/>
</dbReference>
<dbReference type="OrthoDB" id="124219at2759"/>
<protein>
    <submittedName>
        <fullName evidence="3">Aste57867_11153 protein</fullName>
    </submittedName>
</protein>
<evidence type="ECO:0000313" key="3">
    <source>
        <dbReference type="EMBL" id="VFT88020.1"/>
    </source>
</evidence>
<gene>
    <name evidence="3" type="primary">Aste57867_11153</name>
    <name evidence="2" type="ORF">As57867_011111</name>
    <name evidence="3" type="ORF">ASTE57867_11153</name>
</gene>
<dbReference type="AlphaFoldDB" id="A0A485KU21"/>
<evidence type="ECO:0000256" key="1">
    <source>
        <dbReference type="SAM" id="Coils"/>
    </source>
</evidence>
<keyword evidence="1" id="KW-0175">Coiled coil</keyword>
<dbReference type="EMBL" id="CAADRA010005277">
    <property type="protein sequence ID" value="VFT88020.1"/>
    <property type="molecule type" value="Genomic_DNA"/>
</dbReference>
<proteinExistence type="predicted"/>
<feature type="coiled-coil region" evidence="1">
    <location>
        <begin position="89"/>
        <end position="116"/>
    </location>
</feature>
<reference evidence="2" key="2">
    <citation type="submission" date="2019-06" db="EMBL/GenBank/DDBJ databases">
        <title>Genomics analysis of Aphanomyces spp. identifies a new class of oomycete effector associated with host adaptation.</title>
        <authorList>
            <person name="Gaulin E."/>
        </authorList>
    </citation>
    <scope>NUCLEOTIDE SEQUENCE</scope>
    <source>
        <strain evidence="2">CBS 578.67</strain>
    </source>
</reference>